<dbReference type="AlphaFoldDB" id="W1QG59"/>
<gene>
    <name evidence="2" type="ORF">HPODL_05156</name>
</gene>
<feature type="region of interest" description="Disordered" evidence="1">
    <location>
        <begin position="183"/>
        <end position="212"/>
    </location>
</feature>
<protein>
    <submittedName>
        <fullName evidence="2">Uncharacterized protein</fullName>
    </submittedName>
</protein>
<sequence>MSANSKSKPPALDLGKQSKAELEKIAYHIVSPGLPPLSDRNKSRVRQSKSIEAQQKRLINERAGSKSPAEVKKSPGIGVGKDIPRLKRAKPPPPLNIRHGPLRHGLAMRSAPLRGHRVLMRPYPAPQPLYTSPHGYYPYPPAYPPAYPPSYPLAYPPAVYPSPPLVRYHQVSMDNGEYVVVKTPRSDDDPMRDEVDEEKDAESSLDDDVESRAIEDGAVPSEIASDPPMDAPVALVSGDLRLGSEVYTYEVPVHEKTSDFRKHFLRLAGAIFDDYIARAGD</sequence>
<evidence type="ECO:0000313" key="3">
    <source>
        <dbReference type="Proteomes" id="UP000008673"/>
    </source>
</evidence>
<feature type="compositionally biased region" description="Basic and acidic residues" evidence="1">
    <location>
        <begin position="184"/>
        <end position="193"/>
    </location>
</feature>
<evidence type="ECO:0000313" key="2">
    <source>
        <dbReference type="EMBL" id="ESX01073.1"/>
    </source>
</evidence>
<dbReference type="GeneID" id="25774579"/>
<reference evidence="2 3" key="1">
    <citation type="journal article" date="2013" name="BMC Genomics">
        <title>Genome sequence and analysis of methylotrophic yeast Hansenula polymorpha DL1.</title>
        <authorList>
            <person name="Ravin N.V."/>
            <person name="Eldarov M.A."/>
            <person name="Kadnikov V.V."/>
            <person name="Beletsky A.V."/>
            <person name="Schneider J."/>
            <person name="Mardanova E.S."/>
            <person name="Smekalova E.M."/>
            <person name="Zvereva M.I."/>
            <person name="Dontsova O.A."/>
            <person name="Mardanov A.V."/>
            <person name="Skryabin K.G."/>
        </authorList>
    </citation>
    <scope>NUCLEOTIDE SEQUENCE [LARGE SCALE GENOMIC DNA]</scope>
    <source>
        <strain evidence="3">ATCC 26012 / BCRC 20466 / JCM 22074 / NRRL Y-7560 / DL-1</strain>
    </source>
</reference>
<dbReference type="Proteomes" id="UP000008673">
    <property type="component" value="Unassembled WGS sequence"/>
</dbReference>
<dbReference type="KEGG" id="opa:HPODL_05156"/>
<name>W1QG59_OGAPD</name>
<comment type="caution">
    <text evidence="2">The sequence shown here is derived from an EMBL/GenBank/DDBJ whole genome shotgun (WGS) entry which is preliminary data.</text>
</comment>
<feature type="region of interest" description="Disordered" evidence="1">
    <location>
        <begin position="29"/>
        <end position="109"/>
    </location>
</feature>
<dbReference type="OrthoDB" id="3995115at2759"/>
<keyword evidence="3" id="KW-1185">Reference proteome</keyword>
<proteinExistence type="predicted"/>
<dbReference type="HOGENOM" id="CLU_990774_0_0_1"/>
<evidence type="ECO:0000256" key="1">
    <source>
        <dbReference type="SAM" id="MobiDB-lite"/>
    </source>
</evidence>
<organism evidence="2 3">
    <name type="scientific">Ogataea parapolymorpha (strain ATCC 26012 / BCRC 20466 / JCM 22074 / NRRL Y-7560 / DL-1)</name>
    <name type="common">Yeast</name>
    <name type="synonym">Hansenula polymorpha</name>
    <dbReference type="NCBI Taxonomy" id="871575"/>
    <lineage>
        <taxon>Eukaryota</taxon>
        <taxon>Fungi</taxon>
        <taxon>Dikarya</taxon>
        <taxon>Ascomycota</taxon>
        <taxon>Saccharomycotina</taxon>
        <taxon>Pichiomycetes</taxon>
        <taxon>Pichiales</taxon>
        <taxon>Pichiaceae</taxon>
        <taxon>Ogataea</taxon>
    </lineage>
</organism>
<accession>W1QG59</accession>
<feature type="compositionally biased region" description="Acidic residues" evidence="1">
    <location>
        <begin position="194"/>
        <end position="209"/>
    </location>
</feature>
<feature type="compositionally biased region" description="Basic and acidic residues" evidence="1">
    <location>
        <begin position="54"/>
        <end position="73"/>
    </location>
</feature>
<dbReference type="EMBL" id="AEOI02000005">
    <property type="protein sequence ID" value="ESX01073.1"/>
    <property type="molecule type" value="Genomic_DNA"/>
</dbReference>
<dbReference type="RefSeq" id="XP_013935907.1">
    <property type="nucleotide sequence ID" value="XM_014080432.1"/>
</dbReference>